<dbReference type="GO" id="GO:0008289">
    <property type="term" value="F:lipid binding"/>
    <property type="evidence" value="ECO:0007669"/>
    <property type="project" value="InterPro"/>
</dbReference>
<dbReference type="Pfam" id="PF05461">
    <property type="entry name" value="ApoL"/>
    <property type="match status" value="1"/>
</dbReference>
<dbReference type="GO" id="GO:0016020">
    <property type="term" value="C:membrane"/>
    <property type="evidence" value="ECO:0007669"/>
    <property type="project" value="TreeGrafter"/>
</dbReference>
<feature type="region of interest" description="Disordered" evidence="2">
    <location>
        <begin position="398"/>
        <end position="520"/>
    </location>
</feature>
<dbReference type="AlphaFoldDB" id="A0A6P7LKI6"/>
<comment type="similarity">
    <text evidence="1">Belongs to the apolipoprotein L family.</text>
</comment>
<organism evidence="3 4">
    <name type="scientific">Betta splendens</name>
    <name type="common">Siamese fighting fish</name>
    <dbReference type="NCBI Taxonomy" id="158456"/>
    <lineage>
        <taxon>Eukaryota</taxon>
        <taxon>Metazoa</taxon>
        <taxon>Chordata</taxon>
        <taxon>Craniata</taxon>
        <taxon>Vertebrata</taxon>
        <taxon>Euteleostomi</taxon>
        <taxon>Actinopterygii</taxon>
        <taxon>Neopterygii</taxon>
        <taxon>Teleostei</taxon>
        <taxon>Neoteleostei</taxon>
        <taxon>Acanthomorphata</taxon>
        <taxon>Anabantaria</taxon>
        <taxon>Anabantiformes</taxon>
        <taxon>Anabantoidei</taxon>
        <taxon>Osphronemidae</taxon>
        <taxon>Betta</taxon>
    </lineage>
</organism>
<feature type="compositionally biased region" description="Basic residues" evidence="2">
    <location>
        <begin position="706"/>
        <end position="717"/>
    </location>
</feature>
<gene>
    <name evidence="4" type="primary">LOC114848497</name>
</gene>
<dbReference type="KEGG" id="bspl:114848497"/>
<dbReference type="GO" id="GO:0005576">
    <property type="term" value="C:extracellular region"/>
    <property type="evidence" value="ECO:0007669"/>
    <property type="project" value="InterPro"/>
</dbReference>
<dbReference type="OrthoDB" id="6363454at2759"/>
<feature type="region of interest" description="Disordered" evidence="2">
    <location>
        <begin position="1"/>
        <end position="31"/>
    </location>
</feature>
<proteinExistence type="inferred from homology"/>
<feature type="compositionally biased region" description="Basic and acidic residues" evidence="2">
    <location>
        <begin position="873"/>
        <end position="896"/>
    </location>
</feature>
<dbReference type="Proteomes" id="UP000515150">
    <property type="component" value="Chromosome 2"/>
</dbReference>
<dbReference type="PANTHER" id="PTHR14096">
    <property type="entry name" value="APOLIPOPROTEIN L"/>
    <property type="match status" value="1"/>
</dbReference>
<dbReference type="PANTHER" id="PTHR14096:SF64">
    <property type="match status" value="1"/>
</dbReference>
<sequence>MRGDTNTEDVAEGDGYGTTGTGTAAEERRPSITTLQNMLKKASQSQFHDQHKNGISGDVARINPLYKYYLESGSKDYGMNNEKKEISEDETTDTVLAAEFQSTPLDLKPRHRVMENGNQLSERQKDPFQTSTHNPVKDFFQKSSVGQITSARGSFYDVTLNSPDLFEANPTQPQGFSKTIPSKSSGILNNEVGGLFSAAKSEELFPTGHAKDVSFFNDSPSTFVDPFRAPSSNEDDVFMSPQLNGASPFSVSSTRKDHFQAFSTKSEDLFHAKENKQDHSGEERNSFVAFSKENLDIFSTSSTNDPFDPFPSPIRGDLFQDVSSLDDPFGTTTSKQYDPFHEVSNRTSDIFQPLEQSRTPPQSFSGLKDIVLTTPEGTKYDILQPTPFVRARNLAMSAKHSPTDMSHVPTIKRPPKPLPRTKLLKTGKPPTPENPSTPEKPPTPEKRSTPEKLPTPENPFPLEKPPPPKRPPKPERQPLLATPVEPEAAAPKLSPKAIIRRLSKPVISRKPKSPDSKEVHPENFVVFEDILLTGQERCVEDWPEDSPEVVPGYKPSSKFKLRRESWQMKADSDGGSGEDISLTQTKKKDKKFRMSLISRRGSKDMFSDTKEGRSRSRTLSFTQKSPKDYFSDPPIPGENGEHEEMDYKKPQKIKPGRLRRPSSPSLLLGVEGKYTSGNSLQESKGTVLENSSGEEEEEGVATQKEKSRKKMKLKFVPKRGFAITREKSNDEPKGAYGFTPRKESMDDPFEDVEQLKNYQLSSSKAAFMDEDFHKTQNVIFDEDINGLDDKPKKNKKMKVPFIRRSSKEDMLEDNTGKKNSFSAEELDDDDLYALKKSATKTPKYRGHVPFPHTSRVAGQSEFAHEDDFGEDDYAGKDFLKPGESYDSKPDELETYKQKKSSKPKFLKKHKAKSKSVNMESDDPPGAAYLSEAAKAEWMAAQRDEQALSGLEDEDADGDTDSLMEWWYTVEQWDEVPSDEEDMTKKDDSKSFTILADKVNRGLRLFNKVFTERAEVLWQSSITLNAVAEDITDFHHKAKIAGITGGTTTAVGGVAAIAGLALAPFTFGASLVVTAVGVGVAAAGGITSASAAISDNVNNMQDRKKVEIVLKEYETHLLTIGKILHFVDQGLYRLRGHPFLRSGTQHYSEDWEIRKAVQMISLVDSPVRQAVEVTDTAVSSVQGLFKGTDKYFIKESGELKKSCKKEMVALIKEVSNVLNASIMELNTIREELQNATGDF</sequence>
<evidence type="ECO:0000313" key="3">
    <source>
        <dbReference type="Proteomes" id="UP000515150"/>
    </source>
</evidence>
<evidence type="ECO:0000313" key="4">
    <source>
        <dbReference type="RefSeq" id="XP_028994855.1"/>
    </source>
</evidence>
<feature type="compositionally biased region" description="Basic and acidic residues" evidence="2">
    <location>
        <begin position="562"/>
        <end position="572"/>
    </location>
</feature>
<feature type="compositionally biased region" description="Basic residues" evidence="2">
    <location>
        <begin position="498"/>
        <end position="511"/>
    </location>
</feature>
<dbReference type="InterPro" id="IPR008405">
    <property type="entry name" value="ApoL"/>
</dbReference>
<feature type="compositionally biased region" description="Basic and acidic residues" evidence="2">
    <location>
        <begin position="601"/>
        <end position="614"/>
    </location>
</feature>
<reference evidence="4" key="1">
    <citation type="submission" date="2025-08" db="UniProtKB">
        <authorList>
            <consortium name="RefSeq"/>
        </authorList>
    </citation>
    <scope>IDENTIFICATION</scope>
</reference>
<feature type="region of interest" description="Disordered" evidence="2">
    <location>
        <begin position="784"/>
        <end position="824"/>
    </location>
</feature>
<accession>A0A6P7LKI6</accession>
<feature type="compositionally biased region" description="Pro residues" evidence="2">
    <location>
        <begin position="429"/>
        <end position="441"/>
    </location>
</feature>
<feature type="compositionally biased region" description="Basic residues" evidence="2">
    <location>
        <begin position="897"/>
        <end position="913"/>
    </location>
</feature>
<dbReference type="InParanoid" id="A0A6P7LKI6"/>
<dbReference type="RefSeq" id="XP_028994855.1">
    <property type="nucleotide sequence ID" value="XM_029139022.3"/>
</dbReference>
<feature type="compositionally biased region" description="Basic residues" evidence="2">
    <location>
        <begin position="650"/>
        <end position="660"/>
    </location>
</feature>
<dbReference type="GO" id="GO:0006869">
    <property type="term" value="P:lipid transport"/>
    <property type="evidence" value="ECO:0007669"/>
    <property type="project" value="InterPro"/>
</dbReference>
<feature type="compositionally biased region" description="Basic and acidic residues" evidence="2">
    <location>
        <begin position="724"/>
        <end position="733"/>
    </location>
</feature>
<evidence type="ECO:0000256" key="1">
    <source>
        <dbReference type="ARBA" id="ARBA00010090"/>
    </source>
</evidence>
<feature type="compositionally biased region" description="Acidic residues" evidence="2">
    <location>
        <begin position="1"/>
        <end position="12"/>
    </location>
</feature>
<feature type="compositionally biased region" description="Polar residues" evidence="2">
    <location>
        <begin position="675"/>
        <end position="684"/>
    </location>
</feature>
<evidence type="ECO:0000256" key="2">
    <source>
        <dbReference type="SAM" id="MobiDB-lite"/>
    </source>
</evidence>
<dbReference type="GeneID" id="114848497"/>
<keyword evidence="3" id="KW-1185">Reference proteome</keyword>
<dbReference type="GO" id="GO:0042157">
    <property type="term" value="P:lipoprotein metabolic process"/>
    <property type="evidence" value="ECO:0007669"/>
    <property type="project" value="InterPro"/>
</dbReference>
<name>A0A6P7LKI6_BETSP</name>
<feature type="region of interest" description="Disordered" evidence="2">
    <location>
        <begin position="842"/>
        <end position="925"/>
    </location>
</feature>
<protein>
    <submittedName>
        <fullName evidence="4">Uncharacterized protein LOC114848497 isoform X1</fullName>
    </submittedName>
</protein>
<feature type="compositionally biased region" description="Basic and acidic residues" evidence="2">
    <location>
        <begin position="639"/>
        <end position="649"/>
    </location>
</feature>
<feature type="compositionally biased region" description="Pro residues" evidence="2">
    <location>
        <begin position="456"/>
        <end position="469"/>
    </location>
</feature>
<feature type="region of interest" description="Disordered" evidence="2">
    <location>
        <begin position="541"/>
        <end position="747"/>
    </location>
</feature>